<keyword evidence="5" id="KW-1185">Reference proteome</keyword>
<dbReference type="Proteomes" id="UP001154078">
    <property type="component" value="Chromosome 3"/>
</dbReference>
<evidence type="ECO:0000256" key="1">
    <source>
        <dbReference type="ARBA" id="ARBA00007319"/>
    </source>
</evidence>
<dbReference type="Gene3D" id="3.90.230.10">
    <property type="entry name" value="Creatinase/methionine aminopeptidase superfamily"/>
    <property type="match status" value="1"/>
</dbReference>
<dbReference type="NCBIfam" id="TIGR00495">
    <property type="entry name" value="crvDNA_42K"/>
    <property type="match status" value="1"/>
</dbReference>
<feature type="domain" description="Peptidase M24" evidence="3">
    <location>
        <begin position="20"/>
        <end position="203"/>
    </location>
</feature>
<dbReference type="PANTHER" id="PTHR10804">
    <property type="entry name" value="PROTEASE FAMILY M24 METHIONYL AMINOPEPTIDASE, AMINOPEPTIDASE P"/>
    <property type="match status" value="1"/>
</dbReference>
<dbReference type="Pfam" id="PF00557">
    <property type="entry name" value="Peptidase_M24"/>
    <property type="match status" value="1"/>
</dbReference>
<dbReference type="InterPro" id="IPR047113">
    <property type="entry name" value="PA2G4/ARX1"/>
</dbReference>
<evidence type="ECO:0000313" key="4">
    <source>
        <dbReference type="EMBL" id="CAH0552660.1"/>
    </source>
</evidence>
<evidence type="ECO:0000256" key="2">
    <source>
        <dbReference type="SAM" id="MobiDB-lite"/>
    </source>
</evidence>
<dbReference type="InterPro" id="IPR000994">
    <property type="entry name" value="Pept_M24"/>
</dbReference>
<dbReference type="InterPro" id="IPR036388">
    <property type="entry name" value="WH-like_DNA-bd_sf"/>
</dbReference>
<dbReference type="CDD" id="cd01089">
    <property type="entry name" value="PA2G4-like"/>
    <property type="match status" value="1"/>
</dbReference>
<dbReference type="OrthoDB" id="5876363at2759"/>
<sequence>MADDKDVDEKTIAEDIVVTKYKMAGEIVNRVLKQVIDKCVAGASVRELCEYGDQLLTDETSKVFKKEKELKKGIAFPTCVSVNNCICHYSPVPSEPDYFLKKEDVVKVDLGAHIDGFIAVVAHTIVMGAEAGKKTTGRKADVILAAHYASQAALRLLKPGNETYTITESIQKVAESYKCKPVEGMLSHQLKQFRIDGEKTIIQNPNDAQKKEHEKFELDTHEVYAMDVLISTGEGVGKETETRVSIYKKTEETYQLKLKASRAFYTELRAKHGTMPFNLRSFEDSAKAKMGVVECVKNKLVEPFQVLYEKTGEFVAHFKFTVLLMPNGPHKITGLPLDVDLYQSEHSVTDPDLKSILNSSANPKSAKKKKKKSESATEQPMEVEAAA</sequence>
<evidence type="ECO:0000313" key="5">
    <source>
        <dbReference type="Proteomes" id="UP001154078"/>
    </source>
</evidence>
<evidence type="ECO:0000259" key="3">
    <source>
        <dbReference type="Pfam" id="PF00557"/>
    </source>
</evidence>
<dbReference type="InterPro" id="IPR036005">
    <property type="entry name" value="Creatinase/aminopeptidase-like"/>
</dbReference>
<dbReference type="InterPro" id="IPR036390">
    <property type="entry name" value="WH_DNA-bd_sf"/>
</dbReference>
<reference evidence="4" key="1">
    <citation type="submission" date="2021-12" db="EMBL/GenBank/DDBJ databases">
        <authorList>
            <person name="King R."/>
        </authorList>
    </citation>
    <scope>NUCLEOTIDE SEQUENCE</scope>
</reference>
<proteinExistence type="inferred from homology"/>
<gene>
    <name evidence="4" type="ORF">MELIAE_LOCUS4833</name>
</gene>
<dbReference type="SUPFAM" id="SSF55920">
    <property type="entry name" value="Creatinase/aminopeptidase"/>
    <property type="match status" value="1"/>
</dbReference>
<dbReference type="Gene3D" id="1.10.10.10">
    <property type="entry name" value="Winged helix-like DNA-binding domain superfamily/Winged helix DNA-binding domain"/>
    <property type="match status" value="1"/>
</dbReference>
<dbReference type="EMBL" id="OV121134">
    <property type="protein sequence ID" value="CAH0552660.1"/>
    <property type="molecule type" value="Genomic_DNA"/>
</dbReference>
<organism evidence="4 5">
    <name type="scientific">Brassicogethes aeneus</name>
    <name type="common">Rape pollen beetle</name>
    <name type="synonym">Meligethes aeneus</name>
    <dbReference type="NCBI Taxonomy" id="1431903"/>
    <lineage>
        <taxon>Eukaryota</taxon>
        <taxon>Metazoa</taxon>
        <taxon>Ecdysozoa</taxon>
        <taxon>Arthropoda</taxon>
        <taxon>Hexapoda</taxon>
        <taxon>Insecta</taxon>
        <taxon>Pterygota</taxon>
        <taxon>Neoptera</taxon>
        <taxon>Endopterygota</taxon>
        <taxon>Coleoptera</taxon>
        <taxon>Polyphaga</taxon>
        <taxon>Cucujiformia</taxon>
        <taxon>Nitidulidae</taxon>
        <taxon>Meligethinae</taxon>
        <taxon>Brassicogethes</taxon>
    </lineage>
</organism>
<name>A0A9P0B1E4_BRAAE</name>
<feature type="region of interest" description="Disordered" evidence="2">
    <location>
        <begin position="352"/>
        <end position="387"/>
    </location>
</feature>
<dbReference type="PANTHER" id="PTHR10804:SF11">
    <property type="entry name" value="PROLIFERATION-ASSOCIATED PROTEIN 2G4"/>
    <property type="match status" value="1"/>
</dbReference>
<dbReference type="InterPro" id="IPR004545">
    <property type="entry name" value="PA2G4"/>
</dbReference>
<dbReference type="FunFam" id="3.90.230.10:FF:000013">
    <property type="entry name" value="DNA-binding protein, 42 kDa"/>
    <property type="match status" value="1"/>
</dbReference>
<dbReference type="AlphaFoldDB" id="A0A9P0B1E4"/>
<dbReference type="FunFam" id="1.10.10.10:FF:000029">
    <property type="entry name" value="Proliferation-associated 2G4, a"/>
    <property type="match status" value="1"/>
</dbReference>
<accession>A0A9P0B1E4</accession>
<dbReference type="SUPFAM" id="SSF46785">
    <property type="entry name" value="Winged helix' DNA-binding domain"/>
    <property type="match status" value="1"/>
</dbReference>
<comment type="similarity">
    <text evidence="1">Belongs to the peptidase M24 family.</text>
</comment>
<protein>
    <recommendedName>
        <fullName evidence="3">Peptidase M24 domain-containing protein</fullName>
    </recommendedName>
</protein>